<dbReference type="Pfam" id="PF07494">
    <property type="entry name" value="Reg_prop"/>
    <property type="match status" value="1"/>
</dbReference>
<dbReference type="InterPro" id="IPR011123">
    <property type="entry name" value="Y_Y_Y"/>
</dbReference>
<proteinExistence type="predicted"/>
<evidence type="ECO:0000259" key="4">
    <source>
        <dbReference type="SMART" id="SM00421"/>
    </source>
</evidence>
<keyword evidence="6" id="KW-1185">Reference proteome</keyword>
<dbReference type="PANTHER" id="PTHR43547:SF2">
    <property type="entry name" value="HYBRID SIGNAL TRANSDUCTION HISTIDINE KINASE C"/>
    <property type="match status" value="1"/>
</dbReference>
<evidence type="ECO:0000256" key="3">
    <source>
        <dbReference type="SAM" id="SignalP"/>
    </source>
</evidence>
<evidence type="ECO:0000313" key="6">
    <source>
        <dbReference type="Proteomes" id="UP000812270"/>
    </source>
</evidence>
<dbReference type="InterPro" id="IPR011110">
    <property type="entry name" value="Reg_prop"/>
</dbReference>
<feature type="signal peptide" evidence="3">
    <location>
        <begin position="1"/>
        <end position="18"/>
    </location>
</feature>
<reference evidence="5" key="1">
    <citation type="submission" date="2021-06" db="EMBL/GenBank/DDBJ databases">
        <authorList>
            <person name="Huq M.A."/>
        </authorList>
    </citation>
    <scope>NUCLEOTIDE SEQUENCE</scope>
    <source>
        <strain evidence="5">MAH-26</strain>
    </source>
</reference>
<dbReference type="RefSeq" id="WP_217794756.1">
    <property type="nucleotide sequence ID" value="NZ_JAHSPG010000018.1"/>
</dbReference>
<sequence length="970" mass="111032">MKLACLLFLSFFQLAVYAQNTIGIPDIINFANPDYHGGTQTWSIRQAKNGVLFFANNDGLLSFDGNYWKQFPLPNKTILRCLVMDTVTGNIYAGSQGDIGFFASGSNGDLVYTSLKKLIPESLRDFADIWHVEIYDNAVFFRANKKIFEYKDNTIKVYKAPSEWRYMRRAGNRLLAQDRNMGIVEFKNNSWQPACNHPVLKEGLITGILDYRNDTLLVTTLKNGIYLLHDSQFIRKPTLADPIFNGDRIYCAVNVNKNEFAVGTTSGGCFIINLDGKLIQTISRTEGLQNNNILCLFLDKNQNLWMGLDNGIDMAAYNTAIKRILPDKRNQLAGYAVRLIGGKLYIGTSDGLYSVPVDLNNPDLSFSKGDFTRIANTGGQVWHVNEVNHQILMGHHEGSFAIRNNQAFPLLPGIGSWLFSPLPFPENNQLLVGTYNGLQLLQNVGGNVINKGKIEGISESLRFVLFDNENNVWASHPYKGIYKIVLSADKKTLTYKVYTKANGLPSDVNNYVFSIKSKVVVATQKGIYEYNASADKFVPSNILPPVFNDQPIQYLNEDADGNIWFECDKKVGMIDYQKSISTETYSILYFPELTNKLVRGFEYIYPYNMGNIFIGSEKGVYHLNLRNYLAHVSPLTVLIGRVKTVGKTDSIIYGGFDDQINHRSHERKISALPNALNSIHFEYSSPQYEQERNIEYSFQLVGFDDQWSTWTKKTEKDYTNLPYGNYTFIVKARTNLGNESRPVSYAFKILPAWYQTIWAYIIYACIFLALVYALNQWQKKKFLQQQEKYAKEQEHLKYMHQLEMDRNDKEIVKLQNDKLESDVSHKNKELANATMHLVERGKLLSKIKEELLRIQRNTPGLATSADFKRLINTINDAEKNDKHWDQFVSHFDEVYSDYLTALKNKYPTLTATDLKLCAYLRMNLSSKELSQLMNISVRGVEIARYRLRKKLNIATEENLFDFLMNIKMEH</sequence>
<dbReference type="GO" id="GO:0006355">
    <property type="term" value="P:regulation of DNA-templated transcription"/>
    <property type="evidence" value="ECO:0007669"/>
    <property type="project" value="InterPro"/>
</dbReference>
<keyword evidence="3" id="KW-0732">Signal</keyword>
<keyword evidence="2" id="KW-1133">Transmembrane helix</keyword>
<protein>
    <recommendedName>
        <fullName evidence="4">HTH luxR-type domain-containing protein</fullName>
    </recommendedName>
</protein>
<gene>
    <name evidence="5" type="ORF">KTO63_24800</name>
</gene>
<dbReference type="Pfam" id="PF07495">
    <property type="entry name" value="Y_Y_Y"/>
    <property type="match status" value="1"/>
</dbReference>
<organism evidence="5 6">
    <name type="scientific">Pinibacter aurantiacus</name>
    <dbReference type="NCBI Taxonomy" id="2851599"/>
    <lineage>
        <taxon>Bacteria</taxon>
        <taxon>Pseudomonadati</taxon>
        <taxon>Bacteroidota</taxon>
        <taxon>Chitinophagia</taxon>
        <taxon>Chitinophagales</taxon>
        <taxon>Chitinophagaceae</taxon>
        <taxon>Pinibacter</taxon>
    </lineage>
</organism>
<dbReference type="PANTHER" id="PTHR43547">
    <property type="entry name" value="TWO-COMPONENT HISTIDINE KINASE"/>
    <property type="match status" value="1"/>
</dbReference>
<evidence type="ECO:0000256" key="2">
    <source>
        <dbReference type="SAM" id="Phobius"/>
    </source>
</evidence>
<dbReference type="GO" id="GO:0000155">
    <property type="term" value="F:phosphorelay sensor kinase activity"/>
    <property type="evidence" value="ECO:0007669"/>
    <property type="project" value="TreeGrafter"/>
</dbReference>
<evidence type="ECO:0000256" key="1">
    <source>
        <dbReference type="ARBA" id="ARBA00022553"/>
    </source>
</evidence>
<feature type="transmembrane region" description="Helical" evidence="2">
    <location>
        <begin position="752"/>
        <end position="774"/>
    </location>
</feature>
<keyword evidence="2" id="KW-0472">Membrane</keyword>
<accession>A0A9E2W9X1</accession>
<feature type="domain" description="HTH luxR-type" evidence="4">
    <location>
        <begin position="906"/>
        <end position="963"/>
    </location>
</feature>
<comment type="caution">
    <text evidence="5">The sequence shown here is derived from an EMBL/GenBank/DDBJ whole genome shotgun (WGS) entry which is preliminary data.</text>
</comment>
<dbReference type="EMBL" id="JAHSPG010000018">
    <property type="protein sequence ID" value="MBV4360407.1"/>
    <property type="molecule type" value="Genomic_DNA"/>
</dbReference>
<dbReference type="AlphaFoldDB" id="A0A9E2W9X1"/>
<keyword evidence="1" id="KW-0597">Phosphoprotein</keyword>
<evidence type="ECO:0000313" key="5">
    <source>
        <dbReference type="EMBL" id="MBV4360407.1"/>
    </source>
</evidence>
<dbReference type="InterPro" id="IPR000792">
    <property type="entry name" value="Tscrpt_reg_LuxR_C"/>
</dbReference>
<dbReference type="Proteomes" id="UP000812270">
    <property type="component" value="Unassembled WGS sequence"/>
</dbReference>
<dbReference type="SMART" id="SM00421">
    <property type="entry name" value="HTH_LUXR"/>
    <property type="match status" value="1"/>
</dbReference>
<name>A0A9E2W9X1_9BACT</name>
<keyword evidence="2" id="KW-0812">Transmembrane</keyword>
<feature type="chain" id="PRO_5038342738" description="HTH luxR-type domain-containing protein" evidence="3">
    <location>
        <begin position="19"/>
        <end position="970"/>
    </location>
</feature>